<dbReference type="PANTHER" id="PTHR45586">
    <property type="entry name" value="TPR REPEAT-CONTAINING PROTEIN PA4667"/>
    <property type="match status" value="1"/>
</dbReference>
<dbReference type="eggNOG" id="COG1729">
    <property type="taxonomic scope" value="Bacteria"/>
</dbReference>
<evidence type="ECO:0000256" key="2">
    <source>
        <dbReference type="ARBA" id="ARBA00022803"/>
    </source>
</evidence>
<dbReference type="STRING" id="1480694.DC28_00725"/>
<comment type="caution">
    <text evidence="4">The sequence shown here is derived from an EMBL/GenBank/DDBJ whole genome shotgun (WGS) entry which is preliminary data.</text>
</comment>
<sequence>MTMKRFVVLFLIIGLGGALYGQAQSRSTQSDRVLFRIAEQRLQAQDFAVAVQSYQRLVDEYPSSSFTPDAYARLGMGQYYLGNFPEALKAFRLVQDRYRSSAYRNQMPFWIGSTLYRMGDYEEAVQILETLGNLDLNELVVQGLLTASYSHSALGNMEESAGVLRPVFLTAEGAVIPGRVGEYPQAAFRLMNLLYEADAVPQAGIIAEKLLEQQSRGDLSPLQIRSAHFIQAEAVQTAGETERARTMYEGLRSGSDGISSLAYQRLFQLAVQSPSTEDDQRIIRLAEADLAGKPEILVPFWTKVGSEEYRNNRSSVAELYLLKVWEAREVVSTPPEALLYLIEIELSSGSMERALAYIETYLAAQEPPSPLVLVRGSELYLQKGDVVRSLNLAQRALQEGAGRTDNSGSWVSKAHYLVITGLYLQGELDVAFNRIAAVLSQGIEGDYGPELLEIRGRIQRNRGDLEGAVSSFRQYLLMRPQDAQVESAMLRSLLELGRMEQVFDTGRAFLAGVPEVTKRLQDYDRGMIEVQYQTGLAGIHLHEFDAADVILSRLPDQGEIEVLPQWYRRLLPSVLYYRGWIAYQKADDAKAIRLFQAMLEVDTNHPQAQEAAYLSGWAAYRLGDWNSAAGFFEGTALWEPDRGYAQEAQFLHAKALRARGDSAAALAVLDQIWSDQGGNSFRDDAMFEKAGVLSEIGRISESAQAYKTLAVTMPASPLAALGMFNRGKNFFDAGSFEESRSAFQDFREMFPGHSWIDGALFYQGEASYRLSQNGAALLYWQRLIQEYRQSSFRFEAMRISAEILREQGEGRRALSLYNEMVTRYPRESEAEGIQTLLEELSLVIAGLSEREASLWVTIENSGGVDQSAGRAAILELGRLLVLEQTGRGVNRAGIVPLLEKVVASSDSNPAEASEASYLLAEYNIMIENFGQAAVYFVNAAELAGSGDQQPVYYYRAIEVLRRLNRRSDANTILEDMQALYPDHELTARAEALLNEGQN</sequence>
<feature type="repeat" description="TPR" evidence="3">
    <location>
        <begin position="449"/>
        <end position="482"/>
    </location>
</feature>
<dbReference type="eggNOG" id="COG3071">
    <property type="taxonomic scope" value="Bacteria"/>
</dbReference>
<evidence type="ECO:0000256" key="1">
    <source>
        <dbReference type="ARBA" id="ARBA00022737"/>
    </source>
</evidence>
<keyword evidence="2 3" id="KW-0802">TPR repeat</keyword>
<dbReference type="InterPro" id="IPR011990">
    <property type="entry name" value="TPR-like_helical_dom_sf"/>
</dbReference>
<dbReference type="InterPro" id="IPR019734">
    <property type="entry name" value="TPR_rpt"/>
</dbReference>
<dbReference type="PROSITE" id="PS50005">
    <property type="entry name" value="TPR"/>
    <property type="match status" value="1"/>
</dbReference>
<dbReference type="eggNOG" id="COG4105">
    <property type="taxonomic scope" value="Bacteria"/>
</dbReference>
<dbReference type="InterPro" id="IPR051012">
    <property type="entry name" value="CellSynth/LPSAsmb/PSIAsmb"/>
</dbReference>
<dbReference type="SMART" id="SM00028">
    <property type="entry name" value="TPR"/>
    <property type="match status" value="7"/>
</dbReference>
<protein>
    <recommendedName>
        <fullName evidence="6">Outer membrane lipoprotein BamD-like domain-containing protein</fullName>
    </recommendedName>
</protein>
<dbReference type="Pfam" id="PF13174">
    <property type="entry name" value="TPR_6"/>
    <property type="match status" value="1"/>
</dbReference>
<dbReference type="EMBL" id="JNUP01000003">
    <property type="protein sequence ID" value="KGE73783.1"/>
    <property type="molecule type" value="Genomic_DNA"/>
</dbReference>
<dbReference type="OrthoDB" id="366037at2"/>
<dbReference type="RefSeq" id="WP_037544767.1">
    <property type="nucleotide sequence ID" value="NZ_JNUP01000003.1"/>
</dbReference>
<dbReference type="AlphaFoldDB" id="A0A098R294"/>
<keyword evidence="5" id="KW-1185">Reference proteome</keyword>
<dbReference type="PANTHER" id="PTHR45586:SF1">
    <property type="entry name" value="LIPOPOLYSACCHARIDE ASSEMBLY PROTEIN B"/>
    <property type="match status" value="1"/>
</dbReference>
<evidence type="ECO:0008006" key="6">
    <source>
        <dbReference type="Google" id="ProtNLM"/>
    </source>
</evidence>
<accession>A0A098R294</accession>
<reference evidence="4 5" key="1">
    <citation type="submission" date="2014-05" db="EMBL/GenBank/DDBJ databases">
        <title>De novo Genome Sequence of Spirocheata sp.</title>
        <authorList>
            <person name="Shivani Y."/>
            <person name="Subhash Y."/>
            <person name="Tushar L."/>
            <person name="Sasikala C."/>
            <person name="Ramana C.V."/>
        </authorList>
    </citation>
    <scope>NUCLEOTIDE SEQUENCE [LARGE SCALE GENOMIC DNA]</scope>
    <source>
        <strain evidence="4 5">JC230</strain>
    </source>
</reference>
<dbReference type="Pfam" id="PF13432">
    <property type="entry name" value="TPR_16"/>
    <property type="match status" value="2"/>
</dbReference>
<dbReference type="SUPFAM" id="SSF48452">
    <property type="entry name" value="TPR-like"/>
    <property type="match status" value="4"/>
</dbReference>
<evidence type="ECO:0000313" key="4">
    <source>
        <dbReference type="EMBL" id="KGE73783.1"/>
    </source>
</evidence>
<organism evidence="4 5">
    <name type="scientific">Spirochaeta lutea</name>
    <dbReference type="NCBI Taxonomy" id="1480694"/>
    <lineage>
        <taxon>Bacteria</taxon>
        <taxon>Pseudomonadati</taxon>
        <taxon>Spirochaetota</taxon>
        <taxon>Spirochaetia</taxon>
        <taxon>Spirochaetales</taxon>
        <taxon>Spirochaetaceae</taxon>
        <taxon>Spirochaeta</taxon>
    </lineage>
</organism>
<evidence type="ECO:0000256" key="3">
    <source>
        <dbReference type="PROSITE-ProRule" id="PRU00339"/>
    </source>
</evidence>
<name>A0A098R294_9SPIO</name>
<evidence type="ECO:0000313" key="5">
    <source>
        <dbReference type="Proteomes" id="UP000029692"/>
    </source>
</evidence>
<dbReference type="Gene3D" id="1.25.40.10">
    <property type="entry name" value="Tetratricopeptide repeat domain"/>
    <property type="match status" value="5"/>
</dbReference>
<proteinExistence type="predicted"/>
<gene>
    <name evidence="4" type="ORF">DC28_00725</name>
</gene>
<dbReference type="Proteomes" id="UP000029692">
    <property type="component" value="Unassembled WGS sequence"/>
</dbReference>
<keyword evidence="1" id="KW-0677">Repeat</keyword>